<comment type="pathway">
    <text evidence="1">Lipid metabolism.</text>
</comment>
<keyword evidence="3" id="KW-0012">Acyltransferase</keyword>
<gene>
    <name evidence="5" type="ORF">DIC66_02000</name>
</gene>
<dbReference type="GO" id="GO:0006654">
    <property type="term" value="P:phosphatidic acid biosynthetic process"/>
    <property type="evidence" value="ECO:0007669"/>
    <property type="project" value="TreeGrafter"/>
</dbReference>
<evidence type="ECO:0000259" key="4">
    <source>
        <dbReference type="SMART" id="SM00563"/>
    </source>
</evidence>
<dbReference type="PANTHER" id="PTHR10434">
    <property type="entry name" value="1-ACYL-SN-GLYCEROL-3-PHOSPHATE ACYLTRANSFERASE"/>
    <property type="match status" value="1"/>
</dbReference>
<dbReference type="GO" id="GO:0003841">
    <property type="term" value="F:1-acylglycerol-3-phosphate O-acyltransferase activity"/>
    <property type="evidence" value="ECO:0007669"/>
    <property type="project" value="TreeGrafter"/>
</dbReference>
<evidence type="ECO:0000256" key="3">
    <source>
        <dbReference type="ARBA" id="ARBA00023315"/>
    </source>
</evidence>
<dbReference type="EMBL" id="QFZK01000001">
    <property type="protein sequence ID" value="RFO98998.1"/>
    <property type="molecule type" value="Genomic_DNA"/>
</dbReference>
<protein>
    <recommendedName>
        <fullName evidence="4">Phospholipid/glycerol acyltransferase domain-containing protein</fullName>
    </recommendedName>
</protein>
<keyword evidence="2" id="KW-0808">Transferase</keyword>
<dbReference type="InterPro" id="IPR002123">
    <property type="entry name" value="Plipid/glycerol_acylTrfase"/>
</dbReference>
<dbReference type="OrthoDB" id="9796839at2"/>
<comment type="caution">
    <text evidence="5">The sequence shown here is derived from an EMBL/GenBank/DDBJ whole genome shotgun (WGS) entry which is preliminary data.</text>
</comment>
<dbReference type="PANTHER" id="PTHR10434:SF9">
    <property type="entry name" value="PHOSPHOLIPID_GLYCEROL ACYLTRANSFERASE DOMAIN-CONTAINING PROTEIN"/>
    <property type="match status" value="1"/>
</dbReference>
<evidence type="ECO:0000313" key="5">
    <source>
        <dbReference type="EMBL" id="RFO98998.1"/>
    </source>
</evidence>
<evidence type="ECO:0000313" key="6">
    <source>
        <dbReference type="Proteomes" id="UP000260665"/>
    </source>
</evidence>
<keyword evidence="6" id="KW-1185">Reference proteome</keyword>
<organism evidence="5 6">
    <name type="scientific">Rhodoferax lacus</name>
    <dbReference type="NCBI Taxonomy" id="2184758"/>
    <lineage>
        <taxon>Bacteria</taxon>
        <taxon>Pseudomonadati</taxon>
        <taxon>Pseudomonadota</taxon>
        <taxon>Betaproteobacteria</taxon>
        <taxon>Burkholderiales</taxon>
        <taxon>Comamonadaceae</taxon>
        <taxon>Rhodoferax</taxon>
    </lineage>
</organism>
<evidence type="ECO:0000256" key="2">
    <source>
        <dbReference type="ARBA" id="ARBA00022679"/>
    </source>
</evidence>
<sequence>MARGLLALLGWQFRMDGLPARQGVMVVYPHTSNWDFLYMVLAKWAAGFPMKFWGKASLFNIPLAGRWLRWIGGVPILRDSPRGVVGDMVRTLEQCRASDSFFWLALAPEGTRKWTAGWRSGFYQVANGANVPLGVCTVNYAAKTIEITHYFALTGDVAVDMQRIATALQGASGKHPALAAPIQIIEK</sequence>
<proteinExistence type="predicted"/>
<dbReference type="Proteomes" id="UP000260665">
    <property type="component" value="Unassembled WGS sequence"/>
</dbReference>
<dbReference type="AlphaFoldDB" id="A0A3E1RI06"/>
<accession>A0A3E1RI06</accession>
<dbReference type="SUPFAM" id="SSF69593">
    <property type="entry name" value="Glycerol-3-phosphate (1)-acyltransferase"/>
    <property type="match status" value="1"/>
</dbReference>
<dbReference type="Pfam" id="PF01553">
    <property type="entry name" value="Acyltransferase"/>
    <property type="match status" value="1"/>
</dbReference>
<dbReference type="SMART" id="SM00563">
    <property type="entry name" value="PlsC"/>
    <property type="match status" value="1"/>
</dbReference>
<evidence type="ECO:0000256" key="1">
    <source>
        <dbReference type="ARBA" id="ARBA00005189"/>
    </source>
</evidence>
<reference evidence="5 6" key="1">
    <citation type="submission" date="2018-05" db="EMBL/GenBank/DDBJ databases">
        <title>Rhodoferax soyangensis sp.nov., isolated from an oligotrophic freshwater lake.</title>
        <authorList>
            <person name="Park M."/>
        </authorList>
    </citation>
    <scope>NUCLEOTIDE SEQUENCE [LARGE SCALE GENOMIC DNA]</scope>
    <source>
        <strain evidence="5 6">IMCC26218</strain>
    </source>
</reference>
<name>A0A3E1RI06_9BURK</name>
<feature type="domain" description="Phospholipid/glycerol acyltransferase" evidence="4">
    <location>
        <begin position="24"/>
        <end position="141"/>
    </location>
</feature>